<protein>
    <submittedName>
        <fullName evidence="1">Uncharacterized protein</fullName>
    </submittedName>
</protein>
<evidence type="ECO:0000313" key="2">
    <source>
        <dbReference type="Proteomes" id="UP000004367"/>
    </source>
</evidence>
<gene>
    <name evidence="1" type="ORF">MOPEL_135_00780</name>
</gene>
<evidence type="ECO:0000313" key="1">
    <source>
        <dbReference type="EMBL" id="GAB49840.1"/>
    </source>
</evidence>
<comment type="caution">
    <text evidence="1">The sequence shown here is derived from an EMBL/GenBank/DDBJ whole genome shotgun (WGS) entry which is preliminary data.</text>
</comment>
<name>H5UVT2_9MICO</name>
<dbReference type="AlphaFoldDB" id="H5UVT2"/>
<sequence length="217" mass="23573">MRRVGREEAERLLTPGDDVVHEVTVVRRRPDLADPVRGGEAAADVHEVEYADGGVYAWSWRSPQVIRDGSRLWCTSATGEGVRCVRVETVLPEPEVLAVASVVYLGPGRRRRGRISRPIEAGYLEPVEVVRWCEDTVTAAAVDGRLWSWQVRRADDDPAALSVGTRVWATPLREGGYVHLVGSPDAEGAGVPTVVEAAGVARTPLPPGSEIQDVVRP</sequence>
<dbReference type="RefSeq" id="WP_009483683.1">
    <property type="nucleotide sequence ID" value="NZ_BAFE01000094.1"/>
</dbReference>
<proteinExistence type="predicted"/>
<accession>H5UVT2</accession>
<organism evidence="1 2">
    <name type="scientific">Mobilicoccus pelagius NBRC 104925</name>
    <dbReference type="NCBI Taxonomy" id="1089455"/>
    <lineage>
        <taxon>Bacteria</taxon>
        <taxon>Bacillati</taxon>
        <taxon>Actinomycetota</taxon>
        <taxon>Actinomycetes</taxon>
        <taxon>Micrococcales</taxon>
        <taxon>Dermatophilaceae</taxon>
        <taxon>Mobilicoccus</taxon>
    </lineage>
</organism>
<dbReference type="EMBL" id="BAFE01000094">
    <property type="protein sequence ID" value="GAB49840.1"/>
    <property type="molecule type" value="Genomic_DNA"/>
</dbReference>
<reference evidence="1 2" key="1">
    <citation type="submission" date="2012-02" db="EMBL/GenBank/DDBJ databases">
        <title>Whole genome shotgun sequence of Mobilicoccus pelagius NBRC 104925.</title>
        <authorList>
            <person name="Yoshida Y."/>
            <person name="Hosoyama A."/>
            <person name="Tsuchikane K."/>
            <person name="Katsumata H."/>
            <person name="Yamazaki S."/>
            <person name="Fujita N."/>
        </authorList>
    </citation>
    <scope>NUCLEOTIDE SEQUENCE [LARGE SCALE GENOMIC DNA]</scope>
    <source>
        <strain evidence="1 2">NBRC 104925</strain>
    </source>
</reference>
<dbReference type="Proteomes" id="UP000004367">
    <property type="component" value="Unassembled WGS sequence"/>
</dbReference>
<keyword evidence="2" id="KW-1185">Reference proteome</keyword>
<dbReference type="STRING" id="1089455.MOPEL_135_00780"/>